<dbReference type="GO" id="GO:0015935">
    <property type="term" value="C:small ribosomal subunit"/>
    <property type="evidence" value="ECO:0007669"/>
    <property type="project" value="InterPro"/>
</dbReference>
<gene>
    <name evidence="5" type="ORF">LYPA_23C008320</name>
</gene>
<keyword evidence="2" id="KW-0687">Ribonucleoprotein</keyword>
<keyword evidence="1 5" id="KW-0689">Ribosomal protein</keyword>
<reference evidence="5 6" key="1">
    <citation type="submission" date="2019-01" db="EMBL/GenBank/DDBJ databases">
        <authorList>
            <person name="Alioto T."/>
            <person name="Alioto T."/>
        </authorList>
    </citation>
    <scope>NUCLEOTIDE SEQUENCE [LARGE SCALE GENOMIC DNA]</scope>
</reference>
<protein>
    <submittedName>
        <fullName evidence="5">40s ribosomal protein sa-like</fullName>
    </submittedName>
</protein>
<feature type="domain" description="Small ribosomal subunit protein uS2 C-terminal" evidence="4">
    <location>
        <begin position="94"/>
        <end position="155"/>
    </location>
</feature>
<dbReference type="PANTHER" id="PTHR11489">
    <property type="entry name" value="40S RIBOSOMAL PROTEIN SA"/>
    <property type="match status" value="1"/>
</dbReference>
<feature type="region of interest" description="Disordered" evidence="3">
    <location>
        <begin position="135"/>
        <end position="157"/>
    </location>
</feature>
<keyword evidence="6" id="KW-1185">Reference proteome</keyword>
<dbReference type="SUPFAM" id="SSF52313">
    <property type="entry name" value="Ribosomal protein S2"/>
    <property type="match status" value="1"/>
</dbReference>
<organism evidence="5 6">
    <name type="scientific">Lynx pardinus</name>
    <name type="common">Iberian lynx</name>
    <name type="synonym">Felis pardina</name>
    <dbReference type="NCBI Taxonomy" id="191816"/>
    <lineage>
        <taxon>Eukaryota</taxon>
        <taxon>Metazoa</taxon>
        <taxon>Chordata</taxon>
        <taxon>Craniata</taxon>
        <taxon>Vertebrata</taxon>
        <taxon>Euteleostomi</taxon>
        <taxon>Mammalia</taxon>
        <taxon>Eutheria</taxon>
        <taxon>Laurasiatheria</taxon>
        <taxon>Carnivora</taxon>
        <taxon>Feliformia</taxon>
        <taxon>Felidae</taxon>
        <taxon>Felinae</taxon>
        <taxon>Lynx</taxon>
    </lineage>
</organism>
<name>A0A485MXT8_LYNPA</name>
<evidence type="ECO:0000259" key="4">
    <source>
        <dbReference type="Pfam" id="PF16122"/>
    </source>
</evidence>
<proteinExistence type="predicted"/>
<dbReference type="AlphaFoldDB" id="A0A485MXT8"/>
<dbReference type="Gene3D" id="3.40.50.10490">
    <property type="entry name" value="Glucose-6-phosphate isomerase like protein, domain 1"/>
    <property type="match status" value="2"/>
</dbReference>
<dbReference type="GO" id="GO:0006412">
    <property type="term" value="P:translation"/>
    <property type="evidence" value="ECO:0007669"/>
    <property type="project" value="InterPro"/>
</dbReference>
<evidence type="ECO:0000256" key="3">
    <source>
        <dbReference type="SAM" id="MobiDB-lite"/>
    </source>
</evidence>
<dbReference type="InterPro" id="IPR032281">
    <property type="entry name" value="Ribosomal_uS2_C"/>
</dbReference>
<evidence type="ECO:0000256" key="2">
    <source>
        <dbReference type="ARBA" id="ARBA00023274"/>
    </source>
</evidence>
<dbReference type="InterPro" id="IPR023591">
    <property type="entry name" value="Ribosomal_uS2_flav_dom_sf"/>
</dbReference>
<dbReference type="Pfam" id="PF16122">
    <property type="entry name" value="40S_SA_C"/>
    <property type="match status" value="1"/>
</dbReference>
<dbReference type="InterPro" id="IPR005707">
    <property type="entry name" value="Ribosomal_uS2_euk/arc"/>
</dbReference>
<evidence type="ECO:0000313" key="5">
    <source>
        <dbReference type="EMBL" id="VFV24824.1"/>
    </source>
</evidence>
<evidence type="ECO:0000313" key="6">
    <source>
        <dbReference type="Proteomes" id="UP000386466"/>
    </source>
</evidence>
<dbReference type="GO" id="GO:0003735">
    <property type="term" value="F:structural constituent of ribosome"/>
    <property type="evidence" value="ECO:0007669"/>
    <property type="project" value="InterPro"/>
</dbReference>
<evidence type="ECO:0000256" key="1">
    <source>
        <dbReference type="ARBA" id="ARBA00022980"/>
    </source>
</evidence>
<accession>A0A485MXT8</accession>
<sequence>MYIINLKRTREKLLLAAQATVAIENLADVSITSSRNSGQLAIFTLGYVDTAIPCNNKGAHSVGLMWWMVAREVLHKCGTISHEHPWEVLSDLDFYRNPEEMEKEKQAAADKAVTKEGFQGKGTAPVPKFIAAQPKAPDWSEGVHMPSVPIQQFHTEE</sequence>
<dbReference type="Proteomes" id="UP000386466">
    <property type="component" value="Unassembled WGS sequence"/>
</dbReference>
<dbReference type="EMBL" id="CAAGRJ010006854">
    <property type="protein sequence ID" value="VFV24824.1"/>
    <property type="molecule type" value="Genomic_DNA"/>
</dbReference>